<evidence type="ECO:0000313" key="1">
    <source>
        <dbReference type="EMBL" id="EWZ33318.1"/>
    </source>
</evidence>
<sequence length="44" mass="5045">MENDQKGIRHLAKRDYGSILLSALLNRPSAKIPSYRACRSWTIN</sequence>
<name>W9JVR5_FUSOX</name>
<dbReference type="HOGENOM" id="CLU_3224590_0_0_1"/>
<protein>
    <submittedName>
        <fullName evidence="1">Uncharacterized protein</fullName>
    </submittedName>
</protein>
<gene>
    <name evidence="1" type="ORF">FOZG_13079</name>
</gene>
<reference evidence="1" key="2">
    <citation type="submission" date="2012-06" db="EMBL/GenBank/DDBJ databases">
        <title>Annotation of the Genome Sequence of Fusarium oxysporum Fo47.</title>
        <authorList>
            <consortium name="The Broad Institute Genomics Platform"/>
            <person name="Ma L.-J."/>
            <person name="Corby-Kistler H."/>
            <person name="Broz K."/>
            <person name="Gale L.R."/>
            <person name="Jonkers W."/>
            <person name="O'Donnell K."/>
            <person name="Ploetz R."/>
            <person name="Steinberg C."/>
            <person name="Schwartz D.C."/>
            <person name="VanEtten H."/>
            <person name="Zhou S."/>
            <person name="Young S.K."/>
            <person name="Zeng Q."/>
            <person name="Gargeya S."/>
            <person name="Fitzgerald M."/>
            <person name="Abouelleil A."/>
            <person name="Alvarado L."/>
            <person name="Chapman S.B."/>
            <person name="Gainer-Dewar J."/>
            <person name="Goldberg J."/>
            <person name="Griggs A."/>
            <person name="Gujja S."/>
            <person name="Hansen M."/>
            <person name="Howarth C."/>
            <person name="Imamovic A."/>
            <person name="Ireland A."/>
            <person name="Larimer J."/>
            <person name="McCowan C."/>
            <person name="Murphy C."/>
            <person name="Pearson M."/>
            <person name="Poon T.W."/>
            <person name="Priest M."/>
            <person name="Roberts A."/>
            <person name="Saif S."/>
            <person name="Shea T."/>
            <person name="Sykes S."/>
            <person name="Wortman J."/>
            <person name="Nusbaum C."/>
            <person name="Birren B."/>
        </authorList>
    </citation>
    <scope>NUCLEOTIDE SEQUENCE</scope>
    <source>
        <strain evidence="1">Fo47</strain>
    </source>
</reference>
<proteinExistence type="predicted"/>
<dbReference type="EMBL" id="JH717905">
    <property type="protein sequence ID" value="EWZ33318.1"/>
    <property type="molecule type" value="Genomic_DNA"/>
</dbReference>
<reference evidence="1" key="1">
    <citation type="submission" date="2011-06" db="EMBL/GenBank/DDBJ databases">
        <title>The Genome Sequence of Fusarium oxysporum Fo47.</title>
        <authorList>
            <consortium name="The Broad Institute Genome Sequencing Platform"/>
            <person name="Ma L.-J."/>
            <person name="Gale L.R."/>
            <person name="Schwartz D.C."/>
            <person name="Zhou S."/>
            <person name="Corby-Kistler H."/>
            <person name="Young S.K."/>
            <person name="Zeng Q."/>
            <person name="Gargeya S."/>
            <person name="Fitzgerald M."/>
            <person name="Haas B."/>
            <person name="Abouelleil A."/>
            <person name="Alvarado L."/>
            <person name="Arachchi H.M."/>
            <person name="Berlin A."/>
            <person name="Brown A."/>
            <person name="Chapman S.B."/>
            <person name="Chen Z."/>
            <person name="Dunbar C."/>
            <person name="Freedman E."/>
            <person name="Gearin G."/>
            <person name="Gellesch M."/>
            <person name="Goldberg J."/>
            <person name="Griggs A."/>
            <person name="Gujja S."/>
            <person name="Heiman D."/>
            <person name="Howarth C."/>
            <person name="Larson L."/>
            <person name="Lui A."/>
            <person name="MacDonald P.J.P."/>
            <person name="Mehta T."/>
            <person name="Montmayeur A."/>
            <person name="Murphy C."/>
            <person name="Neiman D."/>
            <person name="Pearson M."/>
            <person name="Priest M."/>
            <person name="Roberts A."/>
            <person name="Saif S."/>
            <person name="Shea T."/>
            <person name="Shenoy N."/>
            <person name="Sisk P."/>
            <person name="Stolte C."/>
            <person name="Sykes S."/>
            <person name="Wortman J."/>
            <person name="Nusbaum C."/>
            <person name="Birren B."/>
        </authorList>
    </citation>
    <scope>NUCLEOTIDE SEQUENCE [LARGE SCALE GENOMIC DNA]</scope>
    <source>
        <strain evidence="1">Fo47</strain>
    </source>
</reference>
<dbReference type="Proteomes" id="UP000030766">
    <property type="component" value="Unassembled WGS sequence"/>
</dbReference>
<dbReference type="AlphaFoldDB" id="W9JVR5"/>
<organism evidence="1">
    <name type="scientific">Fusarium oxysporum Fo47</name>
    <dbReference type="NCBI Taxonomy" id="660027"/>
    <lineage>
        <taxon>Eukaryota</taxon>
        <taxon>Fungi</taxon>
        <taxon>Dikarya</taxon>
        <taxon>Ascomycota</taxon>
        <taxon>Pezizomycotina</taxon>
        <taxon>Sordariomycetes</taxon>
        <taxon>Hypocreomycetidae</taxon>
        <taxon>Hypocreales</taxon>
        <taxon>Nectriaceae</taxon>
        <taxon>Fusarium</taxon>
        <taxon>Fusarium oxysporum species complex</taxon>
    </lineage>
</organism>
<dbReference type="VEuPathDB" id="FungiDB:FOZG_13079"/>
<accession>W9JVR5</accession>